<organism evidence="1 2">
    <name type="scientific">Araneus ventricosus</name>
    <name type="common">Orbweaver spider</name>
    <name type="synonym">Epeira ventricosa</name>
    <dbReference type="NCBI Taxonomy" id="182803"/>
    <lineage>
        <taxon>Eukaryota</taxon>
        <taxon>Metazoa</taxon>
        <taxon>Ecdysozoa</taxon>
        <taxon>Arthropoda</taxon>
        <taxon>Chelicerata</taxon>
        <taxon>Arachnida</taxon>
        <taxon>Araneae</taxon>
        <taxon>Araneomorphae</taxon>
        <taxon>Entelegynae</taxon>
        <taxon>Araneoidea</taxon>
        <taxon>Araneidae</taxon>
        <taxon>Araneus</taxon>
    </lineage>
</organism>
<evidence type="ECO:0000313" key="2">
    <source>
        <dbReference type="Proteomes" id="UP000499080"/>
    </source>
</evidence>
<name>A0A4Y2KT96_ARAVE</name>
<proteinExistence type="predicted"/>
<comment type="caution">
    <text evidence="1">The sequence shown here is derived from an EMBL/GenBank/DDBJ whole genome shotgun (WGS) entry which is preliminary data.</text>
</comment>
<gene>
    <name evidence="1" type="ORF">AVEN_124610_1</name>
</gene>
<keyword evidence="2" id="KW-1185">Reference proteome</keyword>
<dbReference type="EMBL" id="BGPR01004980">
    <property type="protein sequence ID" value="GBN05571.1"/>
    <property type="molecule type" value="Genomic_DNA"/>
</dbReference>
<protein>
    <submittedName>
        <fullName evidence="1">Uncharacterized protein</fullName>
    </submittedName>
</protein>
<reference evidence="1 2" key="1">
    <citation type="journal article" date="2019" name="Sci. Rep.">
        <title>Orb-weaving spider Araneus ventricosus genome elucidates the spidroin gene catalogue.</title>
        <authorList>
            <person name="Kono N."/>
            <person name="Nakamura H."/>
            <person name="Ohtoshi R."/>
            <person name="Moran D.A.P."/>
            <person name="Shinohara A."/>
            <person name="Yoshida Y."/>
            <person name="Fujiwara M."/>
            <person name="Mori M."/>
            <person name="Tomita M."/>
            <person name="Arakawa K."/>
        </authorList>
    </citation>
    <scope>NUCLEOTIDE SEQUENCE [LARGE SCALE GENOMIC DNA]</scope>
</reference>
<evidence type="ECO:0000313" key="1">
    <source>
        <dbReference type="EMBL" id="GBN05571.1"/>
    </source>
</evidence>
<sequence>MTGATVNDVNVGASCHFSVIAQIDKLSKSSKHRNFTSDANEKLALFTTEKVVKLGAIANAKGAAPRRYAIPKKSMLEQVLQPQSKPLIWVRGFASGRFSKNSPSAGTYRLPLSLHRKRS</sequence>
<accession>A0A4Y2KT96</accession>
<dbReference type="AlphaFoldDB" id="A0A4Y2KT96"/>
<dbReference type="Proteomes" id="UP000499080">
    <property type="component" value="Unassembled WGS sequence"/>
</dbReference>